<feature type="region of interest" description="Disordered" evidence="1">
    <location>
        <begin position="1"/>
        <end position="230"/>
    </location>
</feature>
<evidence type="ECO:0000313" key="2">
    <source>
        <dbReference type="EMBL" id="KAG9447767.1"/>
    </source>
</evidence>
<accession>A0AAV7EJA0</accession>
<sequence length="230" mass="25070">MAKTNKYTSINFNEIYGPKKPSSSPAAAPNVATQNAIVAADRPHGRMLVLTRPSKPQTPPPPLLIRPETPPQKPADPPQDSISLRPLGRTDSFSTTAASPHPVKEERDHFKLGEKDQGDPQPVTLPKPEPFVPPHLRPGFAGRQEKFGQDREKQGFRPRDRNFSFGQGQGQEQGQGQAREGDEGRPKSGGHYEGMTRLVSDFDRNRPGSVGNRSGSGGGSYGSLYRSPPF</sequence>
<dbReference type="Proteomes" id="UP000825729">
    <property type="component" value="Unassembled WGS sequence"/>
</dbReference>
<comment type="caution">
    <text evidence="2">The sequence shown here is derived from an EMBL/GenBank/DDBJ whole genome shotgun (WGS) entry which is preliminary data.</text>
</comment>
<feature type="compositionally biased region" description="Pro residues" evidence="1">
    <location>
        <begin position="56"/>
        <end position="77"/>
    </location>
</feature>
<feature type="compositionally biased region" description="Polar residues" evidence="1">
    <location>
        <begin position="1"/>
        <end position="12"/>
    </location>
</feature>
<feature type="compositionally biased region" description="Pro residues" evidence="1">
    <location>
        <begin position="123"/>
        <end position="136"/>
    </location>
</feature>
<name>A0AAV7EJA0_ARIFI</name>
<feature type="compositionally biased region" description="Basic and acidic residues" evidence="1">
    <location>
        <begin position="143"/>
        <end position="162"/>
    </location>
</feature>
<feature type="compositionally biased region" description="Basic and acidic residues" evidence="1">
    <location>
        <begin position="102"/>
        <end position="118"/>
    </location>
</feature>
<evidence type="ECO:0000313" key="3">
    <source>
        <dbReference type="Proteomes" id="UP000825729"/>
    </source>
</evidence>
<organism evidence="2 3">
    <name type="scientific">Aristolochia fimbriata</name>
    <name type="common">White veined hardy Dutchman's pipe vine</name>
    <dbReference type="NCBI Taxonomy" id="158543"/>
    <lineage>
        <taxon>Eukaryota</taxon>
        <taxon>Viridiplantae</taxon>
        <taxon>Streptophyta</taxon>
        <taxon>Embryophyta</taxon>
        <taxon>Tracheophyta</taxon>
        <taxon>Spermatophyta</taxon>
        <taxon>Magnoliopsida</taxon>
        <taxon>Magnoliidae</taxon>
        <taxon>Piperales</taxon>
        <taxon>Aristolochiaceae</taxon>
        <taxon>Aristolochia</taxon>
    </lineage>
</organism>
<evidence type="ECO:0000256" key="1">
    <source>
        <dbReference type="SAM" id="MobiDB-lite"/>
    </source>
</evidence>
<protein>
    <submittedName>
        <fullName evidence="2">Uncharacterized protein</fullName>
    </submittedName>
</protein>
<gene>
    <name evidence="2" type="ORF">H6P81_013895</name>
</gene>
<reference evidence="2 3" key="1">
    <citation type="submission" date="2021-07" db="EMBL/GenBank/DDBJ databases">
        <title>The Aristolochia fimbriata genome: insights into angiosperm evolution, floral development and chemical biosynthesis.</title>
        <authorList>
            <person name="Jiao Y."/>
        </authorList>
    </citation>
    <scope>NUCLEOTIDE SEQUENCE [LARGE SCALE GENOMIC DNA]</scope>
    <source>
        <strain evidence="2">IBCAS-2021</strain>
        <tissue evidence="2">Leaf</tissue>
    </source>
</reference>
<proteinExistence type="predicted"/>
<keyword evidence="3" id="KW-1185">Reference proteome</keyword>
<dbReference type="AlphaFoldDB" id="A0AAV7EJA0"/>
<dbReference type="EMBL" id="JAINDJ010000005">
    <property type="protein sequence ID" value="KAG9447767.1"/>
    <property type="molecule type" value="Genomic_DNA"/>
</dbReference>